<dbReference type="RefSeq" id="WP_012797786.1">
    <property type="nucleotide sequence ID" value="NC_013165.1"/>
</dbReference>
<dbReference type="InterPro" id="IPR047676">
    <property type="entry name" value="FxLYD_dom"/>
</dbReference>
<feature type="chain" id="PRO_5039308176" description="Lipoprotein" evidence="1">
    <location>
        <begin position="31"/>
        <end position="253"/>
    </location>
</feature>
<name>C7N3U0_SLAHD</name>
<keyword evidence="3" id="KW-1185">Reference proteome</keyword>
<dbReference type="NCBIfam" id="NF038353">
    <property type="entry name" value="FxLYD_dom"/>
    <property type="match status" value="1"/>
</dbReference>
<evidence type="ECO:0000313" key="2">
    <source>
        <dbReference type="EMBL" id="ACV21681.1"/>
    </source>
</evidence>
<sequence length="253" mass="27205">MSTSQAFSPATPYVALAVAFILACTLAGCATEITGTSFNDQTAVFEKGEPSFMPQPVSESSDAVGNDVTIDEQGWWAKDGFVHYGIVITNPNDDLIARNTVITITTYDKHGTKLTGETATVSFIGPGESIGYAGIAGEGLVPDRVDITVDGATTVWQDADGYTPIFTVDSYEEQDKLYFRYEITGKVGNHTGGYVSNVPLCVLLRDDEGNIVAGYTGAAYRIKDGRSKDFTVTMHSAPSHASVDIYPQWDLEQ</sequence>
<keyword evidence="1" id="KW-0732">Signal</keyword>
<accession>C7N3U0</accession>
<evidence type="ECO:0000313" key="3">
    <source>
        <dbReference type="Proteomes" id="UP000002026"/>
    </source>
</evidence>
<proteinExistence type="predicted"/>
<reference evidence="2 3" key="1">
    <citation type="journal article" date="2009" name="Stand. Genomic Sci.">
        <title>Complete genome sequence of Slackia heliotrinireducens type strain (RHS 1).</title>
        <authorList>
            <person name="Pukall R."/>
            <person name="Lapidus A."/>
            <person name="Nolan M."/>
            <person name="Copeland A."/>
            <person name="Glavina Del Rio T."/>
            <person name="Lucas S."/>
            <person name="Chen F."/>
            <person name="Tice H."/>
            <person name="Cheng J.F."/>
            <person name="Chertkov O."/>
            <person name="Bruce D."/>
            <person name="Goodwin L."/>
            <person name="Kuske C."/>
            <person name="Brettin T."/>
            <person name="Detter J.C."/>
            <person name="Han C."/>
            <person name="Pitluck S."/>
            <person name="Pati A."/>
            <person name="Mavrommatis K."/>
            <person name="Ivanova N."/>
            <person name="Ovchinnikova G."/>
            <person name="Chen A."/>
            <person name="Palaniappan K."/>
            <person name="Schneider S."/>
            <person name="Rohde M."/>
            <person name="Chain P."/>
            <person name="D'haeseleer P."/>
            <person name="Goker M."/>
            <person name="Bristow J."/>
            <person name="Eisen J.A."/>
            <person name="Markowitz V."/>
            <person name="Kyrpides N.C."/>
            <person name="Klenk H.P."/>
            <person name="Hugenholtz P."/>
        </authorList>
    </citation>
    <scope>NUCLEOTIDE SEQUENCE [LARGE SCALE GENOMIC DNA]</scope>
    <source>
        <strain evidence="3">ATCC 29202 / DSM 20476 / NCTC 11029 / RHS 1</strain>
    </source>
</reference>
<gene>
    <name evidence="2" type="ordered locus">Shel_06220</name>
</gene>
<feature type="signal peptide" evidence="1">
    <location>
        <begin position="1"/>
        <end position="30"/>
    </location>
</feature>
<dbReference type="STRING" id="471855.Shel_06220"/>
<protein>
    <recommendedName>
        <fullName evidence="4">Lipoprotein</fullName>
    </recommendedName>
</protein>
<dbReference type="HOGENOM" id="CLU_1097933_0_0_11"/>
<dbReference type="KEGG" id="shi:Shel_06220"/>
<dbReference type="AlphaFoldDB" id="C7N3U0"/>
<evidence type="ECO:0000256" key="1">
    <source>
        <dbReference type="SAM" id="SignalP"/>
    </source>
</evidence>
<dbReference type="EMBL" id="CP001684">
    <property type="protein sequence ID" value="ACV21681.1"/>
    <property type="molecule type" value="Genomic_DNA"/>
</dbReference>
<organism evidence="2 3">
    <name type="scientific">Slackia heliotrinireducens (strain ATCC 29202 / DSM 20476 / NCTC 11029 / RHS 1)</name>
    <name type="common">Peptococcus heliotrinreducens</name>
    <dbReference type="NCBI Taxonomy" id="471855"/>
    <lineage>
        <taxon>Bacteria</taxon>
        <taxon>Bacillati</taxon>
        <taxon>Actinomycetota</taxon>
        <taxon>Coriobacteriia</taxon>
        <taxon>Eggerthellales</taxon>
        <taxon>Eggerthellaceae</taxon>
        <taxon>Slackia</taxon>
    </lineage>
</organism>
<dbReference type="Proteomes" id="UP000002026">
    <property type="component" value="Chromosome"/>
</dbReference>
<evidence type="ECO:0008006" key="4">
    <source>
        <dbReference type="Google" id="ProtNLM"/>
    </source>
</evidence>